<dbReference type="KEGG" id="lem:LEN_2012"/>
<evidence type="ECO:0000259" key="2">
    <source>
        <dbReference type="Pfam" id="PF13468"/>
    </source>
</evidence>
<accession>A0AAU9AFT8</accession>
<dbReference type="GeneID" id="83063883"/>
<gene>
    <name evidence="3" type="ORF">LEN_2012</name>
</gene>
<dbReference type="RefSeq" id="WP_198420044.1">
    <property type="nucleotide sequence ID" value="NZ_AP014940.1"/>
</dbReference>
<dbReference type="Proteomes" id="UP000218824">
    <property type="component" value="Chromosome"/>
</dbReference>
<dbReference type="InterPro" id="IPR025870">
    <property type="entry name" value="Glyoxalase-like_dom"/>
</dbReference>
<name>A0AAU9AFT8_LYSEN</name>
<dbReference type="AlphaFoldDB" id="A0AAU9AFT8"/>
<feature type="chain" id="PRO_5043885567" description="Glyoxalase-like domain-containing protein" evidence="1">
    <location>
        <begin position="23"/>
        <end position="334"/>
    </location>
</feature>
<feature type="domain" description="Glyoxalase-like" evidence="2">
    <location>
        <begin position="36"/>
        <end position="221"/>
    </location>
</feature>
<sequence length="334" mass="34750">MRSLTTLAATVLTLSLSALAIAAPAPAPRPVAGERLDHALLWGRSLDQISAAMSVKLGFQVAPGRTQDGLSNRYVRLDDERFIELLALCGHDGALDPGAQADQAALHGGAGARTFGLHTDALDVARAALLAQGLSATPVFSAAADDPDGTGPGTAPRWSLFALDPSPLSSRLFFIHYPPARADIAADRRIAREHPNGARELSALWLLSADADADRAQLARLGYPHAVPVRLAQIGARGYCVAVGPTLLLALQPDGDGAAADALRRGGAQIAGLSIGVSDLARAQRRVERGYERKLTRYAGLAGASFLAPSQDDLGLWIEFHERGKTAGCAGAGG</sequence>
<organism evidence="3 4">
    <name type="scientific">Lysobacter enzymogenes</name>
    <dbReference type="NCBI Taxonomy" id="69"/>
    <lineage>
        <taxon>Bacteria</taxon>
        <taxon>Pseudomonadati</taxon>
        <taxon>Pseudomonadota</taxon>
        <taxon>Gammaproteobacteria</taxon>
        <taxon>Lysobacterales</taxon>
        <taxon>Lysobacteraceae</taxon>
        <taxon>Lysobacter</taxon>
    </lineage>
</organism>
<dbReference type="InterPro" id="IPR029068">
    <property type="entry name" value="Glyas_Bleomycin-R_OHBP_Dase"/>
</dbReference>
<protein>
    <recommendedName>
        <fullName evidence="2">Glyoxalase-like domain-containing protein</fullName>
    </recommendedName>
</protein>
<evidence type="ECO:0000256" key="1">
    <source>
        <dbReference type="SAM" id="SignalP"/>
    </source>
</evidence>
<keyword evidence="1" id="KW-0732">Signal</keyword>
<reference evidence="3 4" key="1">
    <citation type="journal article" date="2017" name="DNA Res.">
        <title>Complete genome sequence and expression profile of the commercial lytic enzyme producer Lysobacter enzymogenes M497-1.</title>
        <authorList>
            <person name="Takami H."/>
            <person name="Toyoda A."/>
            <person name="Uchiyama I."/>
            <person name="Itoh T."/>
            <person name="Takaki Y."/>
            <person name="Arai W."/>
            <person name="Nishi S."/>
            <person name="Kawai M."/>
            <person name="Shinya K."/>
            <person name="Ikeda H."/>
        </authorList>
    </citation>
    <scope>NUCLEOTIDE SEQUENCE [LARGE SCALE GENOMIC DNA]</scope>
    <source>
        <strain evidence="3 4">M497-1</strain>
    </source>
</reference>
<proteinExistence type="predicted"/>
<evidence type="ECO:0000313" key="4">
    <source>
        <dbReference type="Proteomes" id="UP000218824"/>
    </source>
</evidence>
<feature type="signal peptide" evidence="1">
    <location>
        <begin position="1"/>
        <end position="22"/>
    </location>
</feature>
<dbReference type="EMBL" id="AP014940">
    <property type="protein sequence ID" value="BAV97499.1"/>
    <property type="molecule type" value="Genomic_DNA"/>
</dbReference>
<dbReference type="SUPFAM" id="SSF54593">
    <property type="entry name" value="Glyoxalase/Bleomycin resistance protein/Dihydroxybiphenyl dioxygenase"/>
    <property type="match status" value="1"/>
</dbReference>
<dbReference type="Pfam" id="PF13468">
    <property type="entry name" value="Glyoxalase_3"/>
    <property type="match status" value="1"/>
</dbReference>
<dbReference type="Gene3D" id="3.10.180.10">
    <property type="entry name" value="2,3-Dihydroxybiphenyl 1,2-Dioxygenase, domain 1"/>
    <property type="match status" value="1"/>
</dbReference>
<evidence type="ECO:0000313" key="3">
    <source>
        <dbReference type="EMBL" id="BAV97499.1"/>
    </source>
</evidence>